<reference evidence="1 2" key="1">
    <citation type="submission" date="2019-10" db="EMBL/GenBank/DDBJ databases">
        <title>Whole genome shotgun sequence of Acrocarpospora macrocephala NBRC 16266.</title>
        <authorList>
            <person name="Ichikawa N."/>
            <person name="Kimura A."/>
            <person name="Kitahashi Y."/>
            <person name="Komaki H."/>
            <person name="Oguchi A."/>
        </authorList>
    </citation>
    <scope>NUCLEOTIDE SEQUENCE [LARGE SCALE GENOMIC DNA]</scope>
    <source>
        <strain evidence="1 2">NBRC 16266</strain>
    </source>
</reference>
<dbReference type="Proteomes" id="UP000331127">
    <property type="component" value="Unassembled WGS sequence"/>
</dbReference>
<keyword evidence="2" id="KW-1185">Reference proteome</keyword>
<dbReference type="EMBL" id="BLAE01000030">
    <property type="protein sequence ID" value="GES11589.1"/>
    <property type="molecule type" value="Genomic_DNA"/>
</dbReference>
<evidence type="ECO:0000313" key="1">
    <source>
        <dbReference type="EMBL" id="GES11589.1"/>
    </source>
</evidence>
<gene>
    <name evidence="1" type="ORF">Amac_051860</name>
</gene>
<comment type="caution">
    <text evidence="1">The sequence shown here is derived from an EMBL/GenBank/DDBJ whole genome shotgun (WGS) entry which is preliminary data.</text>
</comment>
<protein>
    <submittedName>
        <fullName evidence="1">Uncharacterized protein</fullName>
    </submittedName>
</protein>
<sequence length="57" mass="6036">MLGKALAARAAFMTGCRQRAGASGFLAKDGPTDGLIDAIRRLGRGEQLFPRPQPEPP</sequence>
<organism evidence="1 2">
    <name type="scientific">Acrocarpospora macrocephala</name>
    <dbReference type="NCBI Taxonomy" id="150177"/>
    <lineage>
        <taxon>Bacteria</taxon>
        <taxon>Bacillati</taxon>
        <taxon>Actinomycetota</taxon>
        <taxon>Actinomycetes</taxon>
        <taxon>Streptosporangiales</taxon>
        <taxon>Streptosporangiaceae</taxon>
        <taxon>Acrocarpospora</taxon>
    </lineage>
</organism>
<proteinExistence type="predicted"/>
<name>A0A5M3WUA0_9ACTN</name>
<dbReference type="RefSeq" id="WP_155356941.1">
    <property type="nucleotide sequence ID" value="NZ_BAAAHL010000068.1"/>
</dbReference>
<evidence type="ECO:0000313" key="2">
    <source>
        <dbReference type="Proteomes" id="UP000331127"/>
    </source>
</evidence>
<dbReference type="AlphaFoldDB" id="A0A5M3WUA0"/>
<accession>A0A5M3WUA0</accession>